<keyword evidence="10 13" id="KW-0472">Membrane</keyword>
<feature type="transmembrane region" description="Helical" evidence="13">
    <location>
        <begin position="241"/>
        <end position="258"/>
    </location>
</feature>
<dbReference type="EC" id="2.3.1.199" evidence="3"/>
<feature type="transmembrane region" description="Helical" evidence="13">
    <location>
        <begin position="62"/>
        <end position="85"/>
    </location>
</feature>
<keyword evidence="9" id="KW-0443">Lipid metabolism</keyword>
<dbReference type="PANTHER" id="PTHR11157">
    <property type="entry name" value="FATTY ACID ACYL TRANSFERASE-RELATED"/>
    <property type="match status" value="1"/>
</dbReference>
<dbReference type="Proteomes" id="UP000826271">
    <property type="component" value="Unassembled WGS sequence"/>
</dbReference>
<feature type="transmembrane region" description="Helical" evidence="13">
    <location>
        <begin position="118"/>
        <end position="140"/>
    </location>
</feature>
<accession>A0AAV6WW11</accession>
<keyword evidence="6 13" id="KW-0812">Transmembrane</keyword>
<evidence type="ECO:0000256" key="7">
    <source>
        <dbReference type="ARBA" id="ARBA00022832"/>
    </source>
</evidence>
<feature type="transmembrane region" description="Helical" evidence="13">
    <location>
        <begin position="147"/>
        <end position="166"/>
    </location>
</feature>
<evidence type="ECO:0000256" key="13">
    <source>
        <dbReference type="SAM" id="Phobius"/>
    </source>
</evidence>
<organism evidence="14 15">
    <name type="scientific">Buddleja alternifolia</name>
    <dbReference type="NCBI Taxonomy" id="168488"/>
    <lineage>
        <taxon>Eukaryota</taxon>
        <taxon>Viridiplantae</taxon>
        <taxon>Streptophyta</taxon>
        <taxon>Embryophyta</taxon>
        <taxon>Tracheophyta</taxon>
        <taxon>Spermatophyta</taxon>
        <taxon>Magnoliopsida</taxon>
        <taxon>eudicotyledons</taxon>
        <taxon>Gunneridae</taxon>
        <taxon>Pentapetalae</taxon>
        <taxon>asterids</taxon>
        <taxon>lamiids</taxon>
        <taxon>Lamiales</taxon>
        <taxon>Scrophulariaceae</taxon>
        <taxon>Buddlejeae</taxon>
        <taxon>Buddleja</taxon>
    </lineage>
</organism>
<reference evidence="14" key="1">
    <citation type="submission" date="2019-10" db="EMBL/GenBank/DDBJ databases">
        <authorList>
            <person name="Zhang R."/>
            <person name="Pan Y."/>
            <person name="Wang J."/>
            <person name="Ma R."/>
            <person name="Yu S."/>
        </authorList>
    </citation>
    <scope>NUCLEOTIDE SEQUENCE</scope>
    <source>
        <strain evidence="14">LA-IB0</strain>
        <tissue evidence="14">Leaf</tissue>
    </source>
</reference>
<evidence type="ECO:0000256" key="4">
    <source>
        <dbReference type="ARBA" id="ARBA00022516"/>
    </source>
</evidence>
<evidence type="ECO:0000256" key="2">
    <source>
        <dbReference type="ARBA" id="ARBA00007263"/>
    </source>
</evidence>
<evidence type="ECO:0000256" key="6">
    <source>
        <dbReference type="ARBA" id="ARBA00022692"/>
    </source>
</evidence>
<dbReference type="GO" id="GO:0009922">
    <property type="term" value="F:fatty acid elongase activity"/>
    <property type="evidence" value="ECO:0007669"/>
    <property type="project" value="UniProtKB-EC"/>
</dbReference>
<dbReference type="Pfam" id="PF01151">
    <property type="entry name" value="ELO"/>
    <property type="match status" value="1"/>
</dbReference>
<evidence type="ECO:0000256" key="8">
    <source>
        <dbReference type="ARBA" id="ARBA00022989"/>
    </source>
</evidence>
<dbReference type="GO" id="GO:0030148">
    <property type="term" value="P:sphingolipid biosynthetic process"/>
    <property type="evidence" value="ECO:0007669"/>
    <property type="project" value="TreeGrafter"/>
</dbReference>
<dbReference type="InterPro" id="IPR030457">
    <property type="entry name" value="ELO_CS"/>
</dbReference>
<keyword evidence="8 13" id="KW-1133">Transmembrane helix</keyword>
<keyword evidence="4" id="KW-0444">Lipid biosynthesis</keyword>
<dbReference type="InterPro" id="IPR002076">
    <property type="entry name" value="ELO_fam"/>
</dbReference>
<comment type="subcellular location">
    <subcellularLocation>
        <location evidence="1">Membrane</location>
        <topology evidence="1">Multi-pass membrane protein</topology>
    </subcellularLocation>
</comment>
<name>A0AAV6WW11_9LAMI</name>
<dbReference type="GO" id="GO:0019367">
    <property type="term" value="P:fatty acid elongation, saturated fatty acid"/>
    <property type="evidence" value="ECO:0007669"/>
    <property type="project" value="TreeGrafter"/>
</dbReference>
<evidence type="ECO:0000313" key="15">
    <source>
        <dbReference type="Proteomes" id="UP000826271"/>
    </source>
</evidence>
<protein>
    <recommendedName>
        <fullName evidence="3">very-long-chain 3-oxoacyl-CoA synthase</fullName>
        <ecNumber evidence="3">2.3.1.199</ecNumber>
    </recommendedName>
</protein>
<evidence type="ECO:0000256" key="10">
    <source>
        <dbReference type="ARBA" id="ARBA00023136"/>
    </source>
</evidence>
<evidence type="ECO:0000256" key="11">
    <source>
        <dbReference type="ARBA" id="ARBA00023160"/>
    </source>
</evidence>
<gene>
    <name evidence="14" type="ORF">BUALT_Bualt10G0006900</name>
</gene>
<feature type="transmembrane region" description="Helical" evidence="13">
    <location>
        <begin position="172"/>
        <end position="191"/>
    </location>
</feature>
<dbReference type="EMBL" id="WHWC01000010">
    <property type="protein sequence ID" value="KAG8374548.1"/>
    <property type="molecule type" value="Genomic_DNA"/>
</dbReference>
<dbReference type="PANTHER" id="PTHR11157:SF134">
    <property type="entry name" value="ELONGATION OF FATTY ACIDS PROTEIN 1-RELATED"/>
    <property type="match status" value="1"/>
</dbReference>
<keyword evidence="15" id="KW-1185">Reference proteome</keyword>
<proteinExistence type="inferred from homology"/>
<evidence type="ECO:0000256" key="3">
    <source>
        <dbReference type="ARBA" id="ARBA00012307"/>
    </source>
</evidence>
<dbReference type="GO" id="GO:0034626">
    <property type="term" value="P:fatty acid elongation, polyunsaturated fatty acid"/>
    <property type="evidence" value="ECO:0007669"/>
    <property type="project" value="TreeGrafter"/>
</dbReference>
<evidence type="ECO:0000256" key="5">
    <source>
        <dbReference type="ARBA" id="ARBA00022679"/>
    </source>
</evidence>
<keyword evidence="7" id="KW-0276">Fatty acid metabolism</keyword>
<keyword evidence="5" id="KW-0808">Transferase</keyword>
<dbReference type="PROSITE" id="PS01188">
    <property type="entry name" value="ELO"/>
    <property type="match status" value="1"/>
</dbReference>
<evidence type="ECO:0000256" key="9">
    <source>
        <dbReference type="ARBA" id="ARBA00023098"/>
    </source>
</evidence>
<dbReference type="GO" id="GO:0034625">
    <property type="term" value="P:fatty acid elongation, monounsaturated fatty acid"/>
    <property type="evidence" value="ECO:0007669"/>
    <property type="project" value="TreeGrafter"/>
</dbReference>
<evidence type="ECO:0000256" key="1">
    <source>
        <dbReference type="ARBA" id="ARBA00004141"/>
    </source>
</evidence>
<feature type="transmembrane region" description="Helical" evidence="13">
    <location>
        <begin position="30"/>
        <end position="50"/>
    </location>
</feature>
<keyword evidence="11" id="KW-0275">Fatty acid biosynthesis</keyword>
<evidence type="ECO:0000256" key="12">
    <source>
        <dbReference type="ARBA" id="ARBA00047375"/>
    </source>
</evidence>
<feature type="transmembrane region" description="Helical" evidence="13">
    <location>
        <begin position="211"/>
        <end position="229"/>
    </location>
</feature>
<comment type="caution">
    <text evidence="14">The sequence shown here is derived from an EMBL/GenBank/DDBJ whole genome shotgun (WGS) entry which is preliminary data.</text>
</comment>
<evidence type="ECO:0000313" key="14">
    <source>
        <dbReference type="EMBL" id="KAG8374548.1"/>
    </source>
</evidence>
<sequence>MGTLYNTLHYWLVDHPIISEYEWKPGHTPASSPLFLGTTIVTYLTLTLTLHHFSHLPTLPSLVLSVVTTLHNIFLCLLSLVMALGCTLSTLHQTPRHHLHWAICFPAGSTPPRGPTFFWGYIFYLSKIFEFMDTLLILLSGSRSRRLSFLHVYHHTVVVVTCYMWLSAVQTMFPVGLVTNASVHVVMYAYYLLSGMGLRPRWKRRVTDCQIAQFIFGLIVSVFMLYYHFTGSEGCSGLRVWAFTTLFGISLLVLFIDFHDKNYAKKRKSA</sequence>
<dbReference type="GO" id="GO:0005789">
    <property type="term" value="C:endoplasmic reticulum membrane"/>
    <property type="evidence" value="ECO:0007669"/>
    <property type="project" value="TreeGrafter"/>
</dbReference>
<dbReference type="GO" id="GO:0042761">
    <property type="term" value="P:very long-chain fatty acid biosynthetic process"/>
    <property type="evidence" value="ECO:0007669"/>
    <property type="project" value="TreeGrafter"/>
</dbReference>
<dbReference type="AlphaFoldDB" id="A0AAV6WW11"/>
<comment type="catalytic activity">
    <reaction evidence="12">
        <text>a very-long-chain acyl-CoA + malonyl-CoA + H(+) = a very-long-chain 3-oxoacyl-CoA + CO2 + CoA</text>
        <dbReference type="Rhea" id="RHEA:32727"/>
        <dbReference type="ChEBI" id="CHEBI:15378"/>
        <dbReference type="ChEBI" id="CHEBI:16526"/>
        <dbReference type="ChEBI" id="CHEBI:57287"/>
        <dbReference type="ChEBI" id="CHEBI:57384"/>
        <dbReference type="ChEBI" id="CHEBI:90725"/>
        <dbReference type="ChEBI" id="CHEBI:90736"/>
        <dbReference type="EC" id="2.3.1.199"/>
    </reaction>
</comment>
<comment type="similarity">
    <text evidence="2">Belongs to the ELO family.</text>
</comment>